<dbReference type="AlphaFoldDB" id="A0AAW7MAB4"/>
<dbReference type="EC" id="2.3.1.-" evidence="4"/>
<gene>
    <name evidence="4" type="ORF">QQX10_11070</name>
</gene>
<dbReference type="CDD" id="cd04301">
    <property type="entry name" value="NAT_SF"/>
    <property type="match status" value="1"/>
</dbReference>
<protein>
    <submittedName>
        <fullName evidence="4">GNAT family N-acetyltransferase</fullName>
        <ecNumber evidence="4">2.3.1.-</ecNumber>
    </submittedName>
</protein>
<keyword evidence="2 4" id="KW-0012">Acyltransferase</keyword>
<name>A0AAW7MAB4_9MICO</name>
<organism evidence="4 5">
    <name type="scientific">Demequina lignilytica</name>
    <dbReference type="NCBI Taxonomy" id="3051663"/>
    <lineage>
        <taxon>Bacteria</taxon>
        <taxon>Bacillati</taxon>
        <taxon>Actinomycetota</taxon>
        <taxon>Actinomycetes</taxon>
        <taxon>Micrococcales</taxon>
        <taxon>Demequinaceae</taxon>
        <taxon>Demequina</taxon>
    </lineage>
</organism>
<keyword evidence="1 4" id="KW-0808">Transferase</keyword>
<dbReference type="InterPro" id="IPR016181">
    <property type="entry name" value="Acyl_CoA_acyltransferase"/>
</dbReference>
<dbReference type="InterPro" id="IPR000182">
    <property type="entry name" value="GNAT_dom"/>
</dbReference>
<dbReference type="CDD" id="cd01983">
    <property type="entry name" value="SIMIBI"/>
    <property type="match status" value="1"/>
</dbReference>
<keyword evidence="5" id="KW-1185">Reference proteome</keyword>
<evidence type="ECO:0000313" key="5">
    <source>
        <dbReference type="Proteomes" id="UP001172737"/>
    </source>
</evidence>
<dbReference type="Gene3D" id="3.40.50.300">
    <property type="entry name" value="P-loop containing nucleotide triphosphate hydrolases"/>
    <property type="match status" value="1"/>
</dbReference>
<sequence>MITIRRVAPDDPDAFALWEEQRADLARRYDDPDLVLETSFPTLIASLVGYGDDGEPIASAVLRWSPYATGEGSVEVKRVWVRPAHRGHGHSKVLMGAVEAIARRAGATSIVLETGTEQPEAMALYERLGYRAIPGFGEYKDAPDSRCYGIELPTRVLVLTGAMGAGKTAVSGAAHTAMSLRGARVAFIDADLLCEAYPSPDDDWRHQRLMNEALAALAPVYRRHGYGCLIIPRILEDAGDRAAIAHALAGPGGPAEVTVIRVTAPLDERVSRLHARETSERWLEWAIPRTAEQAEELDALAIEDASVENSGRHPAEVAEEALDLAGW</sequence>
<dbReference type="PANTHER" id="PTHR43877:SF2">
    <property type="entry name" value="AMINOALKYLPHOSPHONATE N-ACETYLTRANSFERASE-RELATED"/>
    <property type="match status" value="1"/>
</dbReference>
<dbReference type="InterPro" id="IPR027417">
    <property type="entry name" value="P-loop_NTPase"/>
</dbReference>
<dbReference type="GO" id="GO:0016747">
    <property type="term" value="F:acyltransferase activity, transferring groups other than amino-acyl groups"/>
    <property type="evidence" value="ECO:0007669"/>
    <property type="project" value="InterPro"/>
</dbReference>
<evidence type="ECO:0000313" key="4">
    <source>
        <dbReference type="EMBL" id="MDN4488707.1"/>
    </source>
</evidence>
<dbReference type="Gene3D" id="3.40.630.30">
    <property type="match status" value="1"/>
</dbReference>
<evidence type="ECO:0000256" key="1">
    <source>
        <dbReference type="ARBA" id="ARBA00022679"/>
    </source>
</evidence>
<dbReference type="Pfam" id="PF00583">
    <property type="entry name" value="Acetyltransf_1"/>
    <property type="match status" value="1"/>
</dbReference>
<feature type="domain" description="N-acetyltransferase" evidence="3">
    <location>
        <begin position="2"/>
        <end position="153"/>
    </location>
</feature>
<evidence type="ECO:0000256" key="2">
    <source>
        <dbReference type="ARBA" id="ARBA00023315"/>
    </source>
</evidence>
<dbReference type="Proteomes" id="UP001172737">
    <property type="component" value="Unassembled WGS sequence"/>
</dbReference>
<dbReference type="PANTHER" id="PTHR43877">
    <property type="entry name" value="AMINOALKYLPHOSPHONATE N-ACETYLTRANSFERASE-RELATED-RELATED"/>
    <property type="match status" value="1"/>
</dbReference>
<evidence type="ECO:0000259" key="3">
    <source>
        <dbReference type="PROSITE" id="PS51186"/>
    </source>
</evidence>
<dbReference type="SUPFAM" id="SSF52540">
    <property type="entry name" value="P-loop containing nucleoside triphosphate hydrolases"/>
    <property type="match status" value="1"/>
</dbReference>
<dbReference type="SUPFAM" id="SSF55729">
    <property type="entry name" value="Acyl-CoA N-acyltransferases (Nat)"/>
    <property type="match status" value="1"/>
</dbReference>
<dbReference type="RefSeq" id="WP_301120893.1">
    <property type="nucleotide sequence ID" value="NZ_JAUHPX010000006.1"/>
</dbReference>
<proteinExistence type="predicted"/>
<dbReference type="EMBL" id="JAUHPX010000006">
    <property type="protein sequence ID" value="MDN4488707.1"/>
    <property type="molecule type" value="Genomic_DNA"/>
</dbReference>
<accession>A0AAW7MAB4</accession>
<comment type="caution">
    <text evidence="4">The sequence shown here is derived from an EMBL/GenBank/DDBJ whole genome shotgun (WGS) entry which is preliminary data.</text>
</comment>
<dbReference type="InterPro" id="IPR050832">
    <property type="entry name" value="Bact_Acetyltransf"/>
</dbReference>
<reference evidence="4" key="1">
    <citation type="submission" date="2023-06" db="EMBL/GenBank/DDBJ databases">
        <title>Sysu t00039.</title>
        <authorList>
            <person name="Gao L."/>
            <person name="Fang B.-Z."/>
            <person name="Li W.-J."/>
        </authorList>
    </citation>
    <scope>NUCLEOTIDE SEQUENCE</scope>
    <source>
        <strain evidence="4">SYSU T00039</strain>
    </source>
</reference>
<dbReference type="PROSITE" id="PS51186">
    <property type="entry name" value="GNAT"/>
    <property type="match status" value="1"/>
</dbReference>